<dbReference type="RefSeq" id="WP_169656127.1">
    <property type="nucleotide sequence ID" value="NZ_JABANE010000015.1"/>
</dbReference>
<protein>
    <submittedName>
        <fullName evidence="1">Uncharacterized protein</fullName>
    </submittedName>
</protein>
<evidence type="ECO:0000313" key="2">
    <source>
        <dbReference type="Proteomes" id="UP000576082"/>
    </source>
</evidence>
<dbReference type="Proteomes" id="UP000576082">
    <property type="component" value="Unassembled WGS sequence"/>
</dbReference>
<reference evidence="1 2" key="1">
    <citation type="submission" date="2020-04" db="EMBL/GenBank/DDBJ databases">
        <title>Flammeovirga sp. SR4, a novel species isolated from seawater.</title>
        <authorList>
            <person name="Wang X."/>
        </authorList>
    </citation>
    <scope>NUCLEOTIDE SEQUENCE [LARGE SCALE GENOMIC DNA]</scope>
    <source>
        <strain evidence="1 2">ATCC 23126</strain>
    </source>
</reference>
<sequence length="56" mass="6191">MKKNLIIAVLVALGLSSCDNCESVICSQCYEELGDCSSEPAHKEFCPARGEEEYNY</sequence>
<dbReference type="PROSITE" id="PS51257">
    <property type="entry name" value="PROKAR_LIPOPROTEIN"/>
    <property type="match status" value="1"/>
</dbReference>
<dbReference type="AlphaFoldDB" id="A0A7X9P383"/>
<organism evidence="1 2">
    <name type="scientific">Flammeovirga aprica JL-4</name>
    <dbReference type="NCBI Taxonomy" id="694437"/>
    <lineage>
        <taxon>Bacteria</taxon>
        <taxon>Pseudomonadati</taxon>
        <taxon>Bacteroidota</taxon>
        <taxon>Cytophagia</taxon>
        <taxon>Cytophagales</taxon>
        <taxon>Flammeovirgaceae</taxon>
        <taxon>Flammeovirga</taxon>
    </lineage>
</organism>
<evidence type="ECO:0000313" key="1">
    <source>
        <dbReference type="EMBL" id="NME67799.1"/>
    </source>
</evidence>
<accession>A0A7X9P383</accession>
<name>A0A7X9P383_9BACT</name>
<comment type="caution">
    <text evidence="1">The sequence shown here is derived from an EMBL/GenBank/DDBJ whole genome shotgun (WGS) entry which is preliminary data.</text>
</comment>
<gene>
    <name evidence="1" type="ORF">HHU12_07485</name>
</gene>
<keyword evidence="2" id="KW-1185">Reference proteome</keyword>
<proteinExistence type="predicted"/>
<dbReference type="EMBL" id="JABANE010000015">
    <property type="protein sequence ID" value="NME67799.1"/>
    <property type="molecule type" value="Genomic_DNA"/>
</dbReference>